<keyword evidence="2" id="KW-0547">Nucleotide-binding</keyword>
<accession>A0A6N9TMI3</accession>
<gene>
    <name evidence="5" type="ORF">G3N55_06505</name>
</gene>
<evidence type="ECO:0000256" key="3">
    <source>
        <dbReference type="ARBA" id="ARBA00022840"/>
    </source>
</evidence>
<reference evidence="5 6" key="1">
    <citation type="submission" date="2020-02" db="EMBL/GenBank/DDBJ databases">
        <title>Comparative genomics of sulfur disproportionating microorganisms.</title>
        <authorList>
            <person name="Ward L.M."/>
            <person name="Bertran E."/>
            <person name="Johnston D.T."/>
        </authorList>
    </citation>
    <scope>NUCLEOTIDE SEQUENCE [LARGE SCALE GENOMIC DNA]</scope>
    <source>
        <strain evidence="5 6">DSM 100025</strain>
    </source>
</reference>
<dbReference type="InterPro" id="IPR003439">
    <property type="entry name" value="ABC_transporter-like_ATP-bd"/>
</dbReference>
<name>A0A6N9TMI3_DISTH</name>
<feature type="domain" description="ABC transporter" evidence="4">
    <location>
        <begin position="2"/>
        <end position="231"/>
    </location>
</feature>
<evidence type="ECO:0000256" key="2">
    <source>
        <dbReference type="ARBA" id="ARBA00022741"/>
    </source>
</evidence>
<evidence type="ECO:0000259" key="4">
    <source>
        <dbReference type="PROSITE" id="PS50893"/>
    </source>
</evidence>
<evidence type="ECO:0000256" key="1">
    <source>
        <dbReference type="ARBA" id="ARBA00022448"/>
    </source>
</evidence>
<dbReference type="InterPro" id="IPR050093">
    <property type="entry name" value="ABC_SmlMolc_Importer"/>
</dbReference>
<evidence type="ECO:0000313" key="5">
    <source>
        <dbReference type="EMBL" id="NDY42492.1"/>
    </source>
</evidence>
<dbReference type="InterPro" id="IPR003593">
    <property type="entry name" value="AAA+_ATPase"/>
</dbReference>
<dbReference type="GO" id="GO:0016887">
    <property type="term" value="F:ATP hydrolysis activity"/>
    <property type="evidence" value="ECO:0007669"/>
    <property type="project" value="InterPro"/>
</dbReference>
<dbReference type="Proteomes" id="UP000469346">
    <property type="component" value="Unassembled WGS sequence"/>
</dbReference>
<comment type="caution">
    <text evidence="5">The sequence shown here is derived from an EMBL/GenBank/DDBJ whole genome shotgun (WGS) entry which is preliminary data.</text>
</comment>
<dbReference type="EMBL" id="JAAGRR010000060">
    <property type="protein sequence ID" value="NDY42492.1"/>
    <property type="molecule type" value="Genomic_DNA"/>
</dbReference>
<dbReference type="GO" id="GO:0005524">
    <property type="term" value="F:ATP binding"/>
    <property type="evidence" value="ECO:0007669"/>
    <property type="project" value="UniProtKB-KW"/>
</dbReference>
<dbReference type="PANTHER" id="PTHR42781:SF4">
    <property type="entry name" value="SPERMIDINE_PUTRESCINE IMPORT ATP-BINDING PROTEIN POTA"/>
    <property type="match status" value="1"/>
</dbReference>
<keyword evidence="3 5" id="KW-0067">ATP-binding</keyword>
<protein>
    <submittedName>
        <fullName evidence="5">ATP-binding cassette domain-containing protein</fullName>
    </submittedName>
</protein>
<dbReference type="SUPFAM" id="SSF52540">
    <property type="entry name" value="P-loop containing nucleoside triphosphate hydrolases"/>
    <property type="match status" value="1"/>
</dbReference>
<feature type="non-terminal residue" evidence="5">
    <location>
        <position position="263"/>
    </location>
</feature>
<dbReference type="Gene3D" id="3.40.50.300">
    <property type="entry name" value="P-loop containing nucleotide triphosphate hydrolases"/>
    <property type="match status" value="1"/>
</dbReference>
<dbReference type="InterPro" id="IPR017871">
    <property type="entry name" value="ABC_transporter-like_CS"/>
</dbReference>
<keyword evidence="6" id="KW-1185">Reference proteome</keyword>
<dbReference type="AlphaFoldDB" id="A0A6N9TMI3"/>
<dbReference type="Pfam" id="PF00005">
    <property type="entry name" value="ABC_tran"/>
    <property type="match status" value="1"/>
</dbReference>
<evidence type="ECO:0000313" key="6">
    <source>
        <dbReference type="Proteomes" id="UP000469346"/>
    </source>
</evidence>
<dbReference type="PANTHER" id="PTHR42781">
    <property type="entry name" value="SPERMIDINE/PUTRESCINE IMPORT ATP-BINDING PROTEIN POTA"/>
    <property type="match status" value="1"/>
</dbReference>
<sequence length="263" mass="29178">MILDVHLEKNLGAFRLEAAFQARSRRLVIWGASGAGKSLTLQMIAGLLRPDTGHVRVRKTVLFDARRGIDLPPQHRRVGLVFQDYALFPHLTVAENLAFGIPAGADRDEMVRAAARRLELEPLLRLRPGQLSGGQRQRVALGRALLARPRLLLLDEPFSALDAGLRERLREGFSRLAADLDLPLVLVTHDPEDVRAVGEEVAVFRSGRCLGCRPVPPGIREGGSARTRDPLWRYLEGLDREADTGEKVIPLEGRRPRSRGRAP</sequence>
<organism evidence="5 6">
    <name type="scientific">Dissulfurirhabdus thermomarina</name>
    <dbReference type="NCBI Taxonomy" id="1765737"/>
    <lineage>
        <taxon>Bacteria</taxon>
        <taxon>Deltaproteobacteria</taxon>
        <taxon>Dissulfurirhabdaceae</taxon>
        <taxon>Dissulfurirhabdus</taxon>
    </lineage>
</organism>
<dbReference type="SMART" id="SM00382">
    <property type="entry name" value="AAA"/>
    <property type="match status" value="1"/>
</dbReference>
<dbReference type="PROSITE" id="PS00211">
    <property type="entry name" value="ABC_TRANSPORTER_1"/>
    <property type="match status" value="1"/>
</dbReference>
<dbReference type="InterPro" id="IPR027417">
    <property type="entry name" value="P-loop_NTPase"/>
</dbReference>
<dbReference type="RefSeq" id="WP_163298631.1">
    <property type="nucleotide sequence ID" value="NZ_JAATWC010000001.1"/>
</dbReference>
<dbReference type="PROSITE" id="PS50893">
    <property type="entry name" value="ABC_TRANSPORTER_2"/>
    <property type="match status" value="1"/>
</dbReference>
<keyword evidence="1" id="KW-0813">Transport</keyword>
<proteinExistence type="predicted"/>